<reference evidence="3" key="1">
    <citation type="journal article" date="2019" name="Int. J. Syst. Evol. Microbiol.">
        <title>The Global Catalogue of Microorganisms (GCM) 10K type strain sequencing project: providing services to taxonomists for standard genome sequencing and annotation.</title>
        <authorList>
            <consortium name="The Broad Institute Genomics Platform"/>
            <consortium name="The Broad Institute Genome Sequencing Center for Infectious Disease"/>
            <person name="Wu L."/>
            <person name="Ma J."/>
        </authorList>
    </citation>
    <scope>NUCLEOTIDE SEQUENCE [LARGE SCALE GENOMIC DNA]</scope>
    <source>
        <strain evidence="3">JCM 17459</strain>
    </source>
</reference>
<evidence type="ECO:0000256" key="1">
    <source>
        <dbReference type="SAM" id="MobiDB-lite"/>
    </source>
</evidence>
<feature type="region of interest" description="Disordered" evidence="1">
    <location>
        <begin position="1"/>
        <end position="48"/>
    </location>
</feature>
<dbReference type="Proteomes" id="UP001499841">
    <property type="component" value="Unassembled WGS sequence"/>
</dbReference>
<name>A0ABP8EXD1_9MICO</name>
<proteinExistence type="predicted"/>
<evidence type="ECO:0000313" key="2">
    <source>
        <dbReference type="EMBL" id="GAA4288660.1"/>
    </source>
</evidence>
<dbReference type="EMBL" id="BAABBA010000016">
    <property type="protein sequence ID" value="GAA4288660.1"/>
    <property type="molecule type" value="Genomic_DNA"/>
</dbReference>
<protein>
    <submittedName>
        <fullName evidence="2">Uncharacterized protein</fullName>
    </submittedName>
</protein>
<accession>A0ABP8EXD1</accession>
<gene>
    <name evidence="2" type="ORF">GCM10022262_30200</name>
</gene>
<comment type="caution">
    <text evidence="2">The sequence shown here is derived from an EMBL/GenBank/DDBJ whole genome shotgun (WGS) entry which is preliminary data.</text>
</comment>
<evidence type="ECO:0000313" key="3">
    <source>
        <dbReference type="Proteomes" id="UP001499841"/>
    </source>
</evidence>
<keyword evidence="3" id="KW-1185">Reference proteome</keyword>
<organism evidence="2 3">
    <name type="scientific">Georgenia daeguensis</name>
    <dbReference type="NCBI Taxonomy" id="908355"/>
    <lineage>
        <taxon>Bacteria</taxon>
        <taxon>Bacillati</taxon>
        <taxon>Actinomycetota</taxon>
        <taxon>Actinomycetes</taxon>
        <taxon>Micrococcales</taxon>
        <taxon>Bogoriellaceae</taxon>
        <taxon>Georgenia</taxon>
    </lineage>
</organism>
<sequence>MKFGDVAGGARANLVDSRAHPGADPRSVAPDEPGPTGAADETPIKKDL</sequence>